<protein>
    <submittedName>
        <fullName evidence="1">Uncharacterized protein</fullName>
    </submittedName>
</protein>
<organism evidence="1 2">
    <name type="scientific">Rhizophagus clarus</name>
    <dbReference type="NCBI Taxonomy" id="94130"/>
    <lineage>
        <taxon>Eukaryota</taxon>
        <taxon>Fungi</taxon>
        <taxon>Fungi incertae sedis</taxon>
        <taxon>Mucoromycota</taxon>
        <taxon>Glomeromycotina</taxon>
        <taxon>Glomeromycetes</taxon>
        <taxon>Glomerales</taxon>
        <taxon>Glomeraceae</taxon>
        <taxon>Rhizophagus</taxon>
    </lineage>
</organism>
<evidence type="ECO:0000313" key="1">
    <source>
        <dbReference type="EMBL" id="GBC09777.1"/>
    </source>
</evidence>
<accession>A0A2Z6SPM2</accession>
<evidence type="ECO:0000313" key="2">
    <source>
        <dbReference type="Proteomes" id="UP000247702"/>
    </source>
</evidence>
<gene>
    <name evidence="1" type="ORF">RclHR1_00910027</name>
</gene>
<dbReference type="Proteomes" id="UP000247702">
    <property type="component" value="Unassembled WGS sequence"/>
</dbReference>
<name>A0A2Z6SPM2_9GLOM</name>
<dbReference type="EMBL" id="BEXD01004326">
    <property type="protein sequence ID" value="GBC09777.1"/>
    <property type="molecule type" value="Genomic_DNA"/>
</dbReference>
<dbReference type="AlphaFoldDB" id="A0A2Z6SPM2"/>
<dbReference type="InterPro" id="IPR036397">
    <property type="entry name" value="RNaseH_sf"/>
</dbReference>
<keyword evidence="2" id="KW-1185">Reference proteome</keyword>
<proteinExistence type="predicted"/>
<sequence>MKIIIAYGLTDTFTANDGIDQGEVISSLIWRIFYNLLLHRIQKDESLKYFMKLRWPDDTFCNDKQIILIRTAASAFADDTQWIAKSKDEAKKITLIANKFFDINDIKINGEKSEIIVVNLEDNNESERFIEIEESKDKVTANKGSVPIRILGVWFKANKDDKHIEVIIKKEISTVLGAIRRKHIIHAQAIYIINIVLLPRLEYRLKTTIWKDRKYEEIFKPVMKVVKYKVRLPANCHDNILLHSAQRKLKNLWRNQIATQVTEFLVVLNSQSKQADILKIRLKKVQLALNIALCIPTMDPDVTVFNKLPNNHAYNVVRKAHDYYFKFHPLTESEKWNILLIGPSVDAELLTLESMPETERKTFANMQALKMSKKILSTNNRKREFVWTHQDHNLILGQINKKHTTRKYTIKYYVIINNTQKDNNEIMYKTIQCCNGCLLNDKRINKGNHNYYFNKYRLDLNCINRISSCKNTPDTKIIKDILEIRHYPKSQHSSKHTPNLIQIYDYNTAFIQNTLSDKESTTQHIALLHYLRSIFNTSDIINIYTDGSLTSRFNIELNTLTKHMGTGWVILNNKDEVIVECSSSIKDWPSSTRAELEAILSIMLVLQTG</sequence>
<reference evidence="1 2" key="1">
    <citation type="submission" date="2017-11" db="EMBL/GenBank/DDBJ databases">
        <title>The genome of Rhizophagus clarus HR1 reveals common genetic basis of auxotrophy among arbuscular mycorrhizal fungi.</title>
        <authorList>
            <person name="Kobayashi Y."/>
        </authorList>
    </citation>
    <scope>NUCLEOTIDE SEQUENCE [LARGE SCALE GENOMIC DNA]</scope>
    <source>
        <strain evidence="1 2">HR1</strain>
    </source>
</reference>
<dbReference type="Gene3D" id="3.30.420.10">
    <property type="entry name" value="Ribonuclease H-like superfamily/Ribonuclease H"/>
    <property type="match status" value="1"/>
</dbReference>
<comment type="caution">
    <text evidence="1">The sequence shown here is derived from an EMBL/GenBank/DDBJ whole genome shotgun (WGS) entry which is preliminary data.</text>
</comment>
<dbReference type="GO" id="GO:0003676">
    <property type="term" value="F:nucleic acid binding"/>
    <property type="evidence" value="ECO:0007669"/>
    <property type="project" value="InterPro"/>
</dbReference>
<dbReference type="STRING" id="94130.A0A2Z6SPM2"/>